<dbReference type="UniPathway" id="UPA00031">
    <property type="reaction ID" value="UER00013"/>
</dbReference>
<dbReference type="Pfam" id="PF02811">
    <property type="entry name" value="PHP"/>
    <property type="match status" value="1"/>
</dbReference>
<dbReference type="InterPro" id="IPR004013">
    <property type="entry name" value="PHP_dom"/>
</dbReference>
<comment type="similarity">
    <text evidence="2 8">Belongs to the PHP hydrolase family. HisK subfamily.</text>
</comment>
<dbReference type="PANTHER" id="PTHR21039:SF0">
    <property type="entry name" value="HISTIDINOL-PHOSPHATASE"/>
    <property type="match status" value="1"/>
</dbReference>
<keyword evidence="6 8" id="KW-0368">Histidine biosynthesis</keyword>
<accession>A0A1Y2F7R5</accession>
<evidence type="ECO:0000259" key="9">
    <source>
        <dbReference type="Pfam" id="PF02811"/>
    </source>
</evidence>
<comment type="caution">
    <text evidence="10">The sequence shown here is derived from an EMBL/GenBank/DDBJ whole genome shotgun (WGS) entry which is preliminary data.</text>
</comment>
<dbReference type="AlphaFoldDB" id="A0A1Y2F7R5"/>
<dbReference type="NCBIfam" id="TIGR01856">
    <property type="entry name" value="hisJ_fam"/>
    <property type="match status" value="1"/>
</dbReference>
<reference evidence="10 11" key="1">
    <citation type="submission" date="2016-07" db="EMBL/GenBank/DDBJ databases">
        <title>Pervasive Adenine N6-methylation of Active Genes in Fungi.</title>
        <authorList>
            <consortium name="DOE Joint Genome Institute"/>
            <person name="Mondo S.J."/>
            <person name="Dannebaum R.O."/>
            <person name="Kuo R.C."/>
            <person name="Labutti K."/>
            <person name="Haridas S."/>
            <person name="Kuo A."/>
            <person name="Salamov A."/>
            <person name="Ahrendt S.R."/>
            <person name="Lipzen A."/>
            <person name="Sullivan W."/>
            <person name="Andreopoulos W.B."/>
            <person name="Clum A."/>
            <person name="Lindquist E."/>
            <person name="Daum C."/>
            <person name="Ramamoorthy G.K."/>
            <person name="Gryganskyi A."/>
            <person name="Culley D."/>
            <person name="Magnuson J.K."/>
            <person name="James T.Y."/>
            <person name="O'Malley M.A."/>
            <person name="Stajich J.E."/>
            <person name="Spatafora J.W."/>
            <person name="Visel A."/>
            <person name="Grigoriev I.V."/>
        </authorList>
    </citation>
    <scope>NUCLEOTIDE SEQUENCE [LARGE SCALE GENOMIC DNA]</scope>
    <source>
        <strain evidence="10 11">12-1054</strain>
    </source>
</reference>
<sequence>MHSHHSHSGQYCTHAAGQLEECITEAERQGFSLFCLTEHIPRYELQDLYPGETQTLDDLTDMFTRYHKHARALQARYKQEKRPMQLLVGLETEYIRKPDLARLDALRESFPVDFMVGSVHHVDGIPIDFDKATFLKAMEPFGQDISAFYKRYFEHQLEVMQTFQPAVIGHFDVILLMAPEGTDLLAHEAVCRQMQRNIEYAVGYGALFELNSAAFRKGWDCAYPSRAIIRLMQDAGARFCLSDDSHGPKQIGLNYAKMQAYVKEVGISQLHHLEASTGELIGGRLQVKVVGTDMEAFFAFKARGET</sequence>
<protein>
    <recommendedName>
        <fullName evidence="3 8">Histidinol-phosphatase</fullName>
        <shortName evidence="8">HolPase</shortName>
        <ecNumber evidence="3 8">3.1.3.15</ecNumber>
    </recommendedName>
</protein>
<dbReference type="OrthoDB" id="5957391at2759"/>
<dbReference type="SUPFAM" id="SSF89550">
    <property type="entry name" value="PHP domain-like"/>
    <property type="match status" value="1"/>
</dbReference>
<dbReference type="GO" id="GO:0000105">
    <property type="term" value="P:L-histidine biosynthetic process"/>
    <property type="evidence" value="ECO:0007669"/>
    <property type="project" value="UniProtKB-UniRule"/>
</dbReference>
<evidence type="ECO:0000256" key="6">
    <source>
        <dbReference type="ARBA" id="ARBA00023102"/>
    </source>
</evidence>
<evidence type="ECO:0000256" key="5">
    <source>
        <dbReference type="ARBA" id="ARBA00022801"/>
    </source>
</evidence>
<evidence type="ECO:0000256" key="4">
    <source>
        <dbReference type="ARBA" id="ARBA00022605"/>
    </source>
</evidence>
<evidence type="ECO:0000313" key="11">
    <source>
        <dbReference type="Proteomes" id="UP000193685"/>
    </source>
</evidence>
<dbReference type="PANTHER" id="PTHR21039">
    <property type="entry name" value="HISTIDINOL PHOSPHATASE-RELATED"/>
    <property type="match status" value="1"/>
</dbReference>
<dbReference type="CDD" id="cd12110">
    <property type="entry name" value="PHP_HisPPase_Hisj_like"/>
    <property type="match status" value="1"/>
</dbReference>
<dbReference type="Proteomes" id="UP000193685">
    <property type="component" value="Unassembled WGS sequence"/>
</dbReference>
<dbReference type="InterPro" id="IPR016195">
    <property type="entry name" value="Pol/histidinol_Pase-like"/>
</dbReference>
<dbReference type="OMA" id="DYDRPMY"/>
<dbReference type="Gene3D" id="3.20.20.140">
    <property type="entry name" value="Metal-dependent hydrolases"/>
    <property type="match status" value="1"/>
</dbReference>
<keyword evidence="11" id="KW-1185">Reference proteome</keyword>
<evidence type="ECO:0000256" key="7">
    <source>
        <dbReference type="ARBA" id="ARBA00049158"/>
    </source>
</evidence>
<evidence type="ECO:0000256" key="1">
    <source>
        <dbReference type="ARBA" id="ARBA00004970"/>
    </source>
</evidence>
<proteinExistence type="inferred from homology"/>
<dbReference type="GO" id="GO:0004401">
    <property type="term" value="F:histidinol-phosphatase activity"/>
    <property type="evidence" value="ECO:0007669"/>
    <property type="project" value="UniProtKB-UniRule"/>
</dbReference>
<keyword evidence="4 8" id="KW-0028">Amino-acid biosynthesis</keyword>
<organism evidence="10 11">
    <name type="scientific">Protomyces lactucae-debilis</name>
    <dbReference type="NCBI Taxonomy" id="2754530"/>
    <lineage>
        <taxon>Eukaryota</taxon>
        <taxon>Fungi</taxon>
        <taxon>Dikarya</taxon>
        <taxon>Ascomycota</taxon>
        <taxon>Taphrinomycotina</taxon>
        <taxon>Taphrinomycetes</taxon>
        <taxon>Taphrinales</taxon>
        <taxon>Protomycetaceae</taxon>
        <taxon>Protomyces</taxon>
    </lineage>
</organism>
<dbReference type="EC" id="3.1.3.15" evidence="3 8"/>
<evidence type="ECO:0000313" key="10">
    <source>
        <dbReference type="EMBL" id="ORY79938.1"/>
    </source>
</evidence>
<comment type="pathway">
    <text evidence="1 8">Amino-acid biosynthesis; L-histidine biosynthesis; L-histidine from 5-phospho-alpha-D-ribose 1-diphosphate: step 8/9.</text>
</comment>
<evidence type="ECO:0000256" key="8">
    <source>
        <dbReference type="RuleBase" id="RU366003"/>
    </source>
</evidence>
<evidence type="ECO:0000256" key="2">
    <source>
        <dbReference type="ARBA" id="ARBA00009152"/>
    </source>
</evidence>
<feature type="domain" description="PHP" evidence="9">
    <location>
        <begin position="4"/>
        <end position="212"/>
    </location>
</feature>
<dbReference type="STRING" id="56484.A0A1Y2F7R5"/>
<evidence type="ECO:0000256" key="3">
    <source>
        <dbReference type="ARBA" id="ARBA00013085"/>
    </source>
</evidence>
<name>A0A1Y2F7R5_PROLT</name>
<dbReference type="RefSeq" id="XP_040724072.1">
    <property type="nucleotide sequence ID" value="XM_040867930.1"/>
</dbReference>
<dbReference type="InterPro" id="IPR010140">
    <property type="entry name" value="Histidinol_P_phosphatase_HisJ"/>
</dbReference>
<dbReference type="EMBL" id="MCFI01000014">
    <property type="protein sequence ID" value="ORY79938.1"/>
    <property type="molecule type" value="Genomic_DNA"/>
</dbReference>
<dbReference type="GO" id="GO:0005737">
    <property type="term" value="C:cytoplasm"/>
    <property type="evidence" value="ECO:0007669"/>
    <property type="project" value="TreeGrafter"/>
</dbReference>
<comment type="catalytic activity">
    <reaction evidence="7 8">
        <text>L-histidinol phosphate + H2O = L-histidinol + phosphate</text>
        <dbReference type="Rhea" id="RHEA:14465"/>
        <dbReference type="ChEBI" id="CHEBI:15377"/>
        <dbReference type="ChEBI" id="CHEBI:43474"/>
        <dbReference type="ChEBI" id="CHEBI:57699"/>
        <dbReference type="ChEBI" id="CHEBI:57980"/>
        <dbReference type="EC" id="3.1.3.15"/>
    </reaction>
</comment>
<keyword evidence="5 8" id="KW-0378">Hydrolase</keyword>
<dbReference type="GeneID" id="63784529"/>
<gene>
    <name evidence="10" type="ORF">BCR37DRAFT_349532</name>
</gene>